<proteinExistence type="predicted"/>
<comment type="caution">
    <text evidence="1">The sequence shown here is derived from an EMBL/GenBank/DDBJ whole genome shotgun (WGS) entry which is preliminary data.</text>
</comment>
<gene>
    <name evidence="1" type="ORF">ANHYDRO_00798</name>
</gene>
<dbReference type="STRING" id="561177.ANHYDRO_00798"/>
<reference evidence="1 2" key="2">
    <citation type="submission" date="2008-10" db="EMBL/GenBank/DDBJ databases">
        <title>Draft genome sequence of Anaerococcus hydrogenalis (DSM 7454).</title>
        <authorList>
            <person name="Sudarsanam P."/>
            <person name="Ley R."/>
            <person name="Guruge J."/>
            <person name="Turnbaugh P.J."/>
            <person name="Mahowald M."/>
            <person name="Liep D."/>
            <person name="Gordon J."/>
        </authorList>
    </citation>
    <scope>NUCLEOTIDE SEQUENCE [LARGE SCALE GENOMIC DNA]</scope>
    <source>
        <strain evidence="1 2">DSM 7454</strain>
    </source>
</reference>
<protein>
    <submittedName>
        <fullName evidence="1">Uncharacterized protein</fullName>
    </submittedName>
</protein>
<dbReference type="AlphaFoldDB" id="B6W899"/>
<dbReference type="EMBL" id="ABXA01000019">
    <property type="protein sequence ID" value="EEB36498.1"/>
    <property type="molecule type" value="Genomic_DNA"/>
</dbReference>
<accession>B6W899</accession>
<organism evidence="1 2">
    <name type="scientific">Anaerococcus hydrogenalis DSM 7454</name>
    <dbReference type="NCBI Taxonomy" id="561177"/>
    <lineage>
        <taxon>Bacteria</taxon>
        <taxon>Bacillati</taxon>
        <taxon>Bacillota</taxon>
        <taxon>Tissierellia</taxon>
        <taxon>Tissierellales</taxon>
        <taxon>Peptoniphilaceae</taxon>
        <taxon>Anaerococcus</taxon>
    </lineage>
</organism>
<dbReference type="Proteomes" id="UP000005451">
    <property type="component" value="Unassembled WGS sequence"/>
</dbReference>
<sequence>MLFEISDFHSQEACHQSQNSAIPYKCCRFKFGPCSLEYLYYIS</sequence>
<evidence type="ECO:0000313" key="2">
    <source>
        <dbReference type="Proteomes" id="UP000005451"/>
    </source>
</evidence>
<name>B6W899_9FIRM</name>
<reference evidence="1 2" key="1">
    <citation type="submission" date="2008-09" db="EMBL/GenBank/DDBJ databases">
        <authorList>
            <person name="Fulton L."/>
            <person name="Clifton S."/>
            <person name="Fulton B."/>
            <person name="Xu J."/>
            <person name="Minx P."/>
            <person name="Pepin K.H."/>
            <person name="Johnson M."/>
            <person name="Thiruvilangam P."/>
            <person name="Bhonagiri V."/>
            <person name="Nash W.E."/>
            <person name="Mardis E.R."/>
            <person name="Wilson R.K."/>
        </authorList>
    </citation>
    <scope>NUCLEOTIDE SEQUENCE [LARGE SCALE GENOMIC DNA]</scope>
    <source>
        <strain evidence="1 2">DSM 7454</strain>
    </source>
</reference>
<evidence type="ECO:0000313" key="1">
    <source>
        <dbReference type="EMBL" id="EEB36498.1"/>
    </source>
</evidence>